<evidence type="ECO:0000313" key="7">
    <source>
        <dbReference type="EMBL" id="CAL1277158.1"/>
    </source>
</evidence>
<dbReference type="CDD" id="cd22559">
    <property type="entry name" value="Arl6IP1"/>
    <property type="match status" value="1"/>
</dbReference>
<evidence type="ECO:0000256" key="3">
    <source>
        <dbReference type="ARBA" id="ARBA00022989"/>
    </source>
</evidence>
<evidence type="ECO:0000256" key="5">
    <source>
        <dbReference type="SAM" id="Phobius"/>
    </source>
</evidence>
<feature type="transmembrane region" description="Helical" evidence="5">
    <location>
        <begin position="48"/>
        <end position="67"/>
    </location>
</feature>
<dbReference type="EMBL" id="CAXIEN010000099">
    <property type="protein sequence ID" value="CAL1277158.1"/>
    <property type="molecule type" value="Genomic_DNA"/>
</dbReference>
<evidence type="ECO:0000256" key="2">
    <source>
        <dbReference type="ARBA" id="ARBA00022692"/>
    </source>
</evidence>
<comment type="subcellular location">
    <subcellularLocation>
        <location evidence="1">Membrane</location>
        <topology evidence="1">Multi-pass membrane protein</topology>
    </subcellularLocation>
</comment>
<dbReference type="Proteomes" id="UP001497382">
    <property type="component" value="Unassembled WGS sequence"/>
</dbReference>
<keyword evidence="2 5" id="KW-0812">Transmembrane</keyword>
<dbReference type="GO" id="GO:0005783">
    <property type="term" value="C:endoplasmic reticulum"/>
    <property type="evidence" value="ECO:0007669"/>
    <property type="project" value="UniProtKB-ARBA"/>
</dbReference>
<feature type="transmembrane region" description="Helical" evidence="5">
    <location>
        <begin position="163"/>
        <end position="179"/>
    </location>
</feature>
<comment type="caution">
    <text evidence="7">The sequence shown here is derived from an EMBL/GenBank/DDBJ whole genome shotgun (WGS) entry which is preliminary data.</text>
</comment>
<reference evidence="7 8" key="1">
    <citation type="submission" date="2024-04" db="EMBL/GenBank/DDBJ databases">
        <authorList>
            <person name="Rising A."/>
            <person name="Reimegard J."/>
            <person name="Sonavane S."/>
            <person name="Akerstrom W."/>
            <person name="Nylinder S."/>
            <person name="Hedman E."/>
            <person name="Kallberg Y."/>
        </authorList>
    </citation>
    <scope>NUCLEOTIDE SEQUENCE [LARGE SCALE GENOMIC DNA]</scope>
</reference>
<dbReference type="InterPro" id="IPR052114">
    <property type="entry name" value="ER_autophagy_membrane_reg"/>
</dbReference>
<dbReference type="PANTHER" id="PTHR20952:SF0">
    <property type="entry name" value="ADP-RIBOSYLATION FACTOR-LIKE PROTEIN 6-INTERACTING PROTEIN 1"/>
    <property type="match status" value="1"/>
</dbReference>
<evidence type="ECO:0000259" key="6">
    <source>
        <dbReference type="Pfam" id="PF24456"/>
    </source>
</evidence>
<keyword evidence="3 5" id="KW-1133">Transmembrane helix</keyword>
<organism evidence="7 8">
    <name type="scientific">Larinioides sclopetarius</name>
    <dbReference type="NCBI Taxonomy" id="280406"/>
    <lineage>
        <taxon>Eukaryota</taxon>
        <taxon>Metazoa</taxon>
        <taxon>Ecdysozoa</taxon>
        <taxon>Arthropoda</taxon>
        <taxon>Chelicerata</taxon>
        <taxon>Arachnida</taxon>
        <taxon>Araneae</taxon>
        <taxon>Araneomorphae</taxon>
        <taxon>Entelegynae</taxon>
        <taxon>Araneoidea</taxon>
        <taxon>Araneidae</taxon>
        <taxon>Larinioides</taxon>
    </lineage>
</organism>
<keyword evidence="8" id="KW-1185">Reference proteome</keyword>
<feature type="transmembrane region" description="Helical" evidence="5">
    <location>
        <begin position="73"/>
        <end position="92"/>
    </location>
</feature>
<keyword evidence="4 5" id="KW-0472">Membrane</keyword>
<evidence type="ECO:0000256" key="1">
    <source>
        <dbReference type="ARBA" id="ARBA00004141"/>
    </source>
</evidence>
<dbReference type="PANTHER" id="PTHR20952">
    <property type="entry name" value="ADP-RIBOSYLATION-LIKE FACTOR 6-INTERACTING PROTEIN"/>
    <property type="match status" value="1"/>
</dbReference>
<dbReference type="AlphaFoldDB" id="A0AAV2A3C9"/>
<gene>
    <name evidence="7" type="ORF">LARSCL_LOCUS9051</name>
</gene>
<evidence type="ECO:0000256" key="4">
    <source>
        <dbReference type="ARBA" id="ARBA00023136"/>
    </source>
</evidence>
<evidence type="ECO:0000313" key="8">
    <source>
        <dbReference type="Proteomes" id="UP001497382"/>
    </source>
</evidence>
<feature type="transmembrane region" description="Helical" evidence="5">
    <location>
        <begin position="140"/>
        <end position="157"/>
    </location>
</feature>
<name>A0AAV2A3C9_9ARAC</name>
<proteinExistence type="predicted"/>
<dbReference type="Pfam" id="PF24456">
    <property type="entry name" value="RHD_RETREG1-3"/>
    <property type="match status" value="1"/>
</dbReference>
<feature type="domain" description="RETREG1-3/ARL6IP-like N-terminal reticulon-homology" evidence="6">
    <location>
        <begin position="31"/>
        <end position="187"/>
    </location>
</feature>
<dbReference type="GO" id="GO:0016020">
    <property type="term" value="C:membrane"/>
    <property type="evidence" value="ECO:0007669"/>
    <property type="project" value="UniProtKB-SubCell"/>
</dbReference>
<dbReference type="InterPro" id="IPR057282">
    <property type="entry name" value="RETREG1-3-like_RHD"/>
</dbReference>
<sequence length="207" mass="23528">MADESESKTEGVSQKSEQELVKLCKRRLENWREVLTHCNALLTWDKPYYPGIIAGIVTVIFLLLWYFDPSVLTTISVFGIIACILDYVVPILSSSVFDSSKWTGTQEKKYEDICHGFVDTYMKIKHMWDSVRQIKETKPYLYFIGVLGALIFTAWIGNLINNLFLTYLIVLLASLLPGIKSHNVIQENISIVMGVIKGITGQSKKKK</sequence>
<protein>
    <recommendedName>
        <fullName evidence="6">RETREG1-3/ARL6IP-like N-terminal reticulon-homology domain-containing protein</fullName>
    </recommendedName>
</protein>
<accession>A0AAV2A3C9</accession>